<organism evidence="2 3">
    <name type="scientific">Bradyrhizobium yuanmingense</name>
    <dbReference type="NCBI Taxonomy" id="108015"/>
    <lineage>
        <taxon>Bacteria</taxon>
        <taxon>Pseudomonadati</taxon>
        <taxon>Pseudomonadota</taxon>
        <taxon>Alphaproteobacteria</taxon>
        <taxon>Hyphomicrobiales</taxon>
        <taxon>Nitrobacteraceae</taxon>
        <taxon>Bradyrhizobium</taxon>
    </lineage>
</organism>
<reference evidence="2 3" key="1">
    <citation type="submission" date="2016-08" db="EMBL/GenBank/DDBJ databases">
        <authorList>
            <person name="Seilhamer J.J."/>
        </authorList>
    </citation>
    <scope>NUCLEOTIDE SEQUENCE [LARGE SCALE GENOMIC DNA]</scope>
    <source>
        <strain evidence="2 3">CCBAU 10071</strain>
    </source>
</reference>
<dbReference type="SUPFAM" id="SSF55073">
    <property type="entry name" value="Nucleotide cyclase"/>
    <property type="match status" value="1"/>
</dbReference>
<dbReference type="CDD" id="cd07302">
    <property type="entry name" value="CHD"/>
    <property type="match status" value="1"/>
</dbReference>
<dbReference type="Gene3D" id="3.30.70.1230">
    <property type="entry name" value="Nucleotide cyclase"/>
    <property type="match status" value="1"/>
</dbReference>
<proteinExistence type="predicted"/>
<accession>A0A1C3X7P7</accession>
<dbReference type="RefSeq" id="WP_036028840.1">
    <property type="nucleotide sequence ID" value="NZ_FMAE01000010.1"/>
</dbReference>
<name>A0A1C3X7P7_9BRAD</name>
<dbReference type="Pfam" id="PF00211">
    <property type="entry name" value="Guanylate_cyc"/>
    <property type="match status" value="1"/>
</dbReference>
<protein>
    <submittedName>
        <fullName evidence="2">Adenylate cyclase, class 3</fullName>
    </submittedName>
</protein>
<dbReference type="InterPro" id="IPR029787">
    <property type="entry name" value="Nucleotide_cyclase"/>
</dbReference>
<feature type="domain" description="Guanylate cyclase" evidence="1">
    <location>
        <begin position="291"/>
        <end position="398"/>
    </location>
</feature>
<dbReference type="InterPro" id="IPR001054">
    <property type="entry name" value="A/G_cyclase"/>
</dbReference>
<dbReference type="PANTHER" id="PTHR43433:SF8">
    <property type="entry name" value="BIFUNCTIONAL LIPASE_ADENYLATE CYCLASE LIPJ"/>
    <property type="match status" value="1"/>
</dbReference>
<dbReference type="GO" id="GO:0009190">
    <property type="term" value="P:cyclic nucleotide biosynthetic process"/>
    <property type="evidence" value="ECO:0007669"/>
    <property type="project" value="InterPro"/>
</dbReference>
<dbReference type="GO" id="GO:0035556">
    <property type="term" value="P:intracellular signal transduction"/>
    <property type="evidence" value="ECO:0007669"/>
    <property type="project" value="InterPro"/>
</dbReference>
<dbReference type="AlphaFoldDB" id="A0A1C3X7P7"/>
<dbReference type="Gene3D" id="3.40.50.1820">
    <property type="entry name" value="alpha/beta hydrolase"/>
    <property type="match status" value="1"/>
</dbReference>
<dbReference type="PANTHER" id="PTHR43433">
    <property type="entry name" value="HYDROLASE, ALPHA/BETA FOLD FAMILY PROTEIN"/>
    <property type="match status" value="1"/>
</dbReference>
<dbReference type="InterPro" id="IPR000073">
    <property type="entry name" value="AB_hydrolase_1"/>
</dbReference>
<evidence type="ECO:0000313" key="2">
    <source>
        <dbReference type="EMBL" id="SCB48302.1"/>
    </source>
</evidence>
<dbReference type="PROSITE" id="PS50125">
    <property type="entry name" value="GUANYLATE_CYCLASE_2"/>
    <property type="match status" value="1"/>
</dbReference>
<gene>
    <name evidence="2" type="ORF">GA0061099_101093</name>
</gene>
<dbReference type="PRINTS" id="PR00111">
    <property type="entry name" value="ABHYDROLASE"/>
</dbReference>
<dbReference type="EMBL" id="FMAE01000010">
    <property type="protein sequence ID" value="SCB48302.1"/>
    <property type="molecule type" value="Genomic_DNA"/>
</dbReference>
<dbReference type="Pfam" id="PF00561">
    <property type="entry name" value="Abhydrolase_1"/>
    <property type="match status" value="1"/>
</dbReference>
<sequence>MADIPATHYVKSDDVHIAYQVMGDGPRDLLFVPGFVSNVEALWQSPARASFFRKLATFARVITFDKRGTGMSDRGSQIFTLEQRMHDVQAVLDQVGSQRATLFGVSEGGPMSLLYAATYPERTSALVLCGTYARRSWAPDYAFAWTDAQWSAFLDDIEHHWGSADAMSLLMWAPSLAGNKQALEQTAAYFRASASPGAASAIMRMNREIDVRDILPVTRVPTLILHRTDERVIDVKHARYMAQQIPCAKLIELSGQDHMVWVGDQDAIINEVEEFVTGHRQAAEPDRVLATVLFVDIAGSTERAAALGDGAWRVLLDAFYAKARGVLGQYRGREVNTAGDGFLATFDGPARAVRCASAIGDAVRPLDLKVRCGLHTGECELVAHDIVGIAVHIGARVAALAAPGEVLVSQTVRDLVAGSGLTFEERGRHILKGVPDKWRLFRAVTT</sequence>
<dbReference type="InterPro" id="IPR050471">
    <property type="entry name" value="AB_hydrolase"/>
</dbReference>
<dbReference type="InterPro" id="IPR029058">
    <property type="entry name" value="AB_hydrolase_fold"/>
</dbReference>
<evidence type="ECO:0000259" key="1">
    <source>
        <dbReference type="PROSITE" id="PS50125"/>
    </source>
</evidence>
<dbReference type="SMART" id="SM00044">
    <property type="entry name" value="CYCc"/>
    <property type="match status" value="1"/>
</dbReference>
<dbReference type="SUPFAM" id="SSF53474">
    <property type="entry name" value="alpha/beta-Hydrolases"/>
    <property type="match status" value="1"/>
</dbReference>
<dbReference type="Proteomes" id="UP000183174">
    <property type="component" value="Unassembled WGS sequence"/>
</dbReference>
<evidence type="ECO:0000313" key="3">
    <source>
        <dbReference type="Proteomes" id="UP000183174"/>
    </source>
</evidence>
<dbReference type="GO" id="GO:0004016">
    <property type="term" value="F:adenylate cyclase activity"/>
    <property type="evidence" value="ECO:0007669"/>
    <property type="project" value="UniProtKB-ARBA"/>
</dbReference>